<dbReference type="EMBL" id="LOYH01000030">
    <property type="protein sequence ID" value="KVK85608.1"/>
    <property type="molecule type" value="Genomic_DNA"/>
</dbReference>
<sequence>MRVNGGECRRSEGDAVGGPPAVARLEPYIGFNIDRRPVARNVRCRINDMTAMPSRKCVRAGLGVMRADAPHRAA</sequence>
<name>A0A118KKS8_BURCE</name>
<evidence type="ECO:0000313" key="2">
    <source>
        <dbReference type="Proteomes" id="UP000069001"/>
    </source>
</evidence>
<evidence type="ECO:0000313" key="1">
    <source>
        <dbReference type="EMBL" id="KVK85608.1"/>
    </source>
</evidence>
<dbReference type="Proteomes" id="UP000069001">
    <property type="component" value="Unassembled WGS sequence"/>
</dbReference>
<proteinExistence type="predicted"/>
<dbReference type="AlphaFoldDB" id="A0A118KKS8"/>
<protein>
    <submittedName>
        <fullName evidence="1">Uncharacterized protein</fullName>
    </submittedName>
</protein>
<organism evidence="1 2">
    <name type="scientific">Burkholderia cepacia</name>
    <name type="common">Pseudomonas cepacia</name>
    <dbReference type="NCBI Taxonomy" id="292"/>
    <lineage>
        <taxon>Bacteria</taxon>
        <taxon>Pseudomonadati</taxon>
        <taxon>Pseudomonadota</taxon>
        <taxon>Betaproteobacteria</taxon>
        <taxon>Burkholderiales</taxon>
        <taxon>Burkholderiaceae</taxon>
        <taxon>Burkholderia</taxon>
        <taxon>Burkholderia cepacia complex</taxon>
    </lineage>
</organism>
<reference evidence="1 2" key="1">
    <citation type="submission" date="2015-11" db="EMBL/GenBank/DDBJ databases">
        <title>Expanding the genomic diversity of Burkholderia species for the development of highly accurate diagnostics.</title>
        <authorList>
            <person name="Sahl J."/>
            <person name="Keim P."/>
            <person name="Wagner D."/>
        </authorList>
    </citation>
    <scope>NUCLEOTIDE SEQUENCE [LARGE SCALE GENOMIC DNA]</scope>
    <source>
        <strain evidence="1 2">MSMB1302</strain>
    </source>
</reference>
<accession>A0A118KKS8</accession>
<comment type="caution">
    <text evidence="1">The sequence shown here is derived from an EMBL/GenBank/DDBJ whole genome shotgun (WGS) entry which is preliminary data.</text>
</comment>
<gene>
    <name evidence="1" type="ORF">WS90_09175</name>
</gene>